<dbReference type="InterPro" id="IPR012338">
    <property type="entry name" value="Beta-lactam/transpept-like"/>
</dbReference>
<feature type="repeat" description="TPR" evidence="1">
    <location>
        <begin position="434"/>
        <end position="467"/>
    </location>
</feature>
<feature type="signal peptide" evidence="2">
    <location>
        <begin position="1"/>
        <end position="20"/>
    </location>
</feature>
<dbReference type="PANTHER" id="PTHR46825">
    <property type="entry name" value="D-ALANYL-D-ALANINE-CARBOXYPEPTIDASE/ENDOPEPTIDASE AMPH"/>
    <property type="match status" value="1"/>
</dbReference>
<dbReference type="AlphaFoldDB" id="A0A4U0EJK7"/>
<dbReference type="Pfam" id="PF13181">
    <property type="entry name" value="TPR_8"/>
    <property type="match status" value="1"/>
</dbReference>
<dbReference type="Pfam" id="PF00144">
    <property type="entry name" value="Beta-lactamase"/>
    <property type="match status" value="1"/>
</dbReference>
<dbReference type="SUPFAM" id="SSF56601">
    <property type="entry name" value="beta-lactamase/transpeptidase-like"/>
    <property type="match status" value="1"/>
</dbReference>
<evidence type="ECO:0000256" key="1">
    <source>
        <dbReference type="PROSITE-ProRule" id="PRU00339"/>
    </source>
</evidence>
<dbReference type="InterPro" id="IPR050491">
    <property type="entry name" value="AmpC-like"/>
</dbReference>
<name>A0A4U0EJK7_9FLAO</name>
<dbReference type="EMBL" id="SUPL01000014">
    <property type="protein sequence ID" value="TJY31595.1"/>
    <property type="molecule type" value="Genomic_DNA"/>
</dbReference>
<dbReference type="SMART" id="SM00028">
    <property type="entry name" value="TPR"/>
    <property type="match status" value="2"/>
</dbReference>
<sequence length="480" mass="54354">MKKYHVLSLIIIMISISLYAQDNRKQDLNDLAEKFKDSLDYSGVFLVADDTSVLLEKAYGYANMEHSVKNKIDTKFRIASISKMFVSYAIFILADNKEIDFNESIEKYFPLLKRELSEKITIKHLLSHSSGLIRDIDNISSKSFHENYTEEEFITILNSTNLQSTPGKRSSYSNVGFSLLGRIIEKVTKKNFNEAMSQLIFKPLKLKNTGHEIEGHIITDLANGYNAIGEELFKSSHENKSHVFAAGSMYSSAHDLLLFAKEVLRGSLISNETRKLYLKTKGYSTFSGWVTWNYSSNLNNQTSSGQFLMHGGSCPGYRATIGIFLEAKTVVIGLSNKAPINTSLIYNKLGNIAVGLEPEELFKPNLSKLTTNILDGKFESTIEKYDKLLKSNPNNEKLKIDELNTMGYLYLEYNKTKEAINFFKFATMLFPKNSNAFDSLGEALIRDGKESEAIKMYEKSLKLNPKNENAKAVIRQYNNN</sequence>
<evidence type="ECO:0000256" key="2">
    <source>
        <dbReference type="SAM" id="SignalP"/>
    </source>
</evidence>
<feature type="repeat" description="TPR" evidence="1">
    <location>
        <begin position="400"/>
        <end position="433"/>
    </location>
</feature>
<gene>
    <name evidence="4" type="ORF">E5167_15065</name>
</gene>
<evidence type="ECO:0000259" key="3">
    <source>
        <dbReference type="Pfam" id="PF00144"/>
    </source>
</evidence>
<dbReference type="PROSITE" id="PS50293">
    <property type="entry name" value="TPR_REGION"/>
    <property type="match status" value="1"/>
</dbReference>
<dbReference type="Gene3D" id="1.25.40.10">
    <property type="entry name" value="Tetratricopeptide repeat domain"/>
    <property type="match status" value="1"/>
</dbReference>
<dbReference type="InterPro" id="IPR019734">
    <property type="entry name" value="TPR_rpt"/>
</dbReference>
<feature type="domain" description="Beta-lactamase-related" evidence="3">
    <location>
        <begin position="32"/>
        <end position="343"/>
    </location>
</feature>
<dbReference type="SUPFAM" id="SSF48452">
    <property type="entry name" value="TPR-like"/>
    <property type="match status" value="1"/>
</dbReference>
<accession>A0A4U0EJK7</accession>
<dbReference type="RefSeq" id="WP_136844995.1">
    <property type="nucleotide sequence ID" value="NZ_SUPL01000014.1"/>
</dbReference>
<feature type="chain" id="PRO_5020339968" description="Beta-lactamase-related domain-containing protein" evidence="2">
    <location>
        <begin position="21"/>
        <end position="480"/>
    </location>
</feature>
<dbReference type="PANTHER" id="PTHR46825:SF9">
    <property type="entry name" value="BETA-LACTAMASE-RELATED DOMAIN-CONTAINING PROTEIN"/>
    <property type="match status" value="1"/>
</dbReference>
<keyword evidence="1" id="KW-0802">TPR repeat</keyword>
<proteinExistence type="predicted"/>
<reference evidence="4 5" key="1">
    <citation type="submission" date="2019-04" db="EMBL/GenBank/DDBJ databases">
        <title>Lacinutrix sp. nov., isolated from marine water.</title>
        <authorList>
            <person name="Kim W."/>
        </authorList>
    </citation>
    <scope>NUCLEOTIDE SEQUENCE [LARGE SCALE GENOMIC DNA]</scope>
    <source>
        <strain evidence="4 5">CAU 1491</strain>
    </source>
</reference>
<comment type="caution">
    <text evidence="4">The sequence shown here is derived from an EMBL/GenBank/DDBJ whole genome shotgun (WGS) entry which is preliminary data.</text>
</comment>
<dbReference type="PROSITE" id="PS50005">
    <property type="entry name" value="TPR"/>
    <property type="match status" value="2"/>
</dbReference>
<evidence type="ECO:0000313" key="4">
    <source>
        <dbReference type="EMBL" id="TJY31595.1"/>
    </source>
</evidence>
<protein>
    <recommendedName>
        <fullName evidence="3">Beta-lactamase-related domain-containing protein</fullName>
    </recommendedName>
</protein>
<dbReference type="InterPro" id="IPR001466">
    <property type="entry name" value="Beta-lactam-related"/>
</dbReference>
<organism evidence="4 5">
    <name type="scientific">Pontimicrobium aquaticum</name>
    <dbReference type="NCBI Taxonomy" id="2565367"/>
    <lineage>
        <taxon>Bacteria</taxon>
        <taxon>Pseudomonadati</taxon>
        <taxon>Bacteroidota</taxon>
        <taxon>Flavobacteriia</taxon>
        <taxon>Flavobacteriales</taxon>
        <taxon>Flavobacteriaceae</taxon>
        <taxon>Pontimicrobium</taxon>
    </lineage>
</organism>
<dbReference type="Gene3D" id="3.40.710.10">
    <property type="entry name" value="DD-peptidase/beta-lactamase superfamily"/>
    <property type="match status" value="1"/>
</dbReference>
<evidence type="ECO:0000313" key="5">
    <source>
        <dbReference type="Proteomes" id="UP000307657"/>
    </source>
</evidence>
<dbReference type="Proteomes" id="UP000307657">
    <property type="component" value="Unassembled WGS sequence"/>
</dbReference>
<dbReference type="OrthoDB" id="1522765at2"/>
<keyword evidence="2" id="KW-0732">Signal</keyword>
<keyword evidence="5" id="KW-1185">Reference proteome</keyword>
<dbReference type="InterPro" id="IPR011990">
    <property type="entry name" value="TPR-like_helical_dom_sf"/>
</dbReference>